<dbReference type="PROSITE" id="PS50893">
    <property type="entry name" value="ABC_TRANSPORTER_2"/>
    <property type="match status" value="1"/>
</dbReference>
<dbReference type="KEGG" id="tso:IZ6_29350"/>
<evidence type="ECO:0000313" key="8">
    <source>
        <dbReference type="Proteomes" id="UP000515317"/>
    </source>
</evidence>
<dbReference type="GO" id="GO:0005524">
    <property type="term" value="F:ATP binding"/>
    <property type="evidence" value="ECO:0007669"/>
    <property type="project" value="UniProtKB-KW"/>
</dbReference>
<name>A0A6S6QYP2_9HYPH</name>
<dbReference type="InterPro" id="IPR003439">
    <property type="entry name" value="ABC_transporter-like_ATP-bd"/>
</dbReference>
<dbReference type="PANTHER" id="PTHR42794:SF1">
    <property type="entry name" value="HEMIN IMPORT ATP-BINDING PROTEIN HMUV"/>
    <property type="match status" value="1"/>
</dbReference>
<feature type="domain" description="ABC transporter" evidence="6">
    <location>
        <begin position="2"/>
        <end position="242"/>
    </location>
</feature>
<organism evidence="7 8">
    <name type="scientific">Terrihabitans soli</name>
    <dbReference type="NCBI Taxonomy" id="708113"/>
    <lineage>
        <taxon>Bacteria</taxon>
        <taxon>Pseudomonadati</taxon>
        <taxon>Pseudomonadota</taxon>
        <taxon>Alphaproteobacteria</taxon>
        <taxon>Hyphomicrobiales</taxon>
        <taxon>Terrihabitans</taxon>
    </lineage>
</organism>
<dbReference type="AlphaFoldDB" id="A0A6S6QYP2"/>
<dbReference type="Pfam" id="PF00005">
    <property type="entry name" value="ABC_tran"/>
    <property type="match status" value="1"/>
</dbReference>
<keyword evidence="1" id="KW-0813">Transport</keyword>
<sequence length="263" mass="28344">MFEIDNISVRFGSREILKSVSARVAPGRLTVIAGPNGAGKSTVLKVMTGELKPNSGHVRFEDRALSSLSARIIAERRAVLPQSSALAFPFTVFEVVRLGLQNRGGLKPHERRTIPLAALEQVDLRGFGARHYQELSGGEQQRVHLARVMCQIGAPVIGGRPQYLFLDEPTSSLDIRHQIETLNIARQFARDGGGVLAILHDLNLAASYADHLIVMHRGAVAAEGAPAETITDALLEEVFGLPLRVGRAPAAGTPFVLPQSLLS</sequence>
<evidence type="ECO:0000259" key="6">
    <source>
        <dbReference type="PROSITE" id="PS50893"/>
    </source>
</evidence>
<evidence type="ECO:0000256" key="2">
    <source>
        <dbReference type="ARBA" id="ARBA00022741"/>
    </source>
</evidence>
<accession>A0A6S6QYP2</accession>
<evidence type="ECO:0000256" key="5">
    <source>
        <dbReference type="ARBA" id="ARBA00037066"/>
    </source>
</evidence>
<dbReference type="InterPro" id="IPR027417">
    <property type="entry name" value="P-loop_NTPase"/>
</dbReference>
<dbReference type="EMBL" id="AP023361">
    <property type="protein sequence ID" value="BCJ92200.1"/>
    <property type="molecule type" value="Genomic_DNA"/>
</dbReference>
<keyword evidence="3 7" id="KW-0067">ATP-binding</keyword>
<evidence type="ECO:0000256" key="3">
    <source>
        <dbReference type="ARBA" id="ARBA00022840"/>
    </source>
</evidence>
<comment type="function">
    <text evidence="5">Part of the ABC transporter complex HmuTUV involved in hemin import. Responsible for energy coupling to the transport system.</text>
</comment>
<dbReference type="RefSeq" id="WP_222875793.1">
    <property type="nucleotide sequence ID" value="NZ_AP023361.1"/>
</dbReference>
<keyword evidence="8" id="KW-1185">Reference proteome</keyword>
<dbReference type="SMART" id="SM00382">
    <property type="entry name" value="AAA"/>
    <property type="match status" value="1"/>
</dbReference>
<evidence type="ECO:0000256" key="4">
    <source>
        <dbReference type="ARBA" id="ARBA00022967"/>
    </source>
</evidence>
<evidence type="ECO:0000256" key="1">
    <source>
        <dbReference type="ARBA" id="ARBA00022448"/>
    </source>
</evidence>
<dbReference type="CDD" id="cd03214">
    <property type="entry name" value="ABC_Iron-Siderophores_B12_Hemin"/>
    <property type="match status" value="1"/>
</dbReference>
<keyword evidence="2" id="KW-0547">Nucleotide-binding</keyword>
<dbReference type="Proteomes" id="UP000515317">
    <property type="component" value="Chromosome"/>
</dbReference>
<protein>
    <submittedName>
        <fullName evidence="7">Hemin import ATP-binding protein HmuV</fullName>
    </submittedName>
</protein>
<dbReference type="GO" id="GO:0016887">
    <property type="term" value="F:ATP hydrolysis activity"/>
    <property type="evidence" value="ECO:0007669"/>
    <property type="project" value="InterPro"/>
</dbReference>
<dbReference type="PANTHER" id="PTHR42794">
    <property type="entry name" value="HEMIN IMPORT ATP-BINDING PROTEIN HMUV"/>
    <property type="match status" value="1"/>
</dbReference>
<reference evidence="7 8" key="1">
    <citation type="submission" date="2020-08" db="EMBL/GenBank/DDBJ databases">
        <title>Genome sequence of Rhizobiales bacterium strain IZ6.</title>
        <authorList>
            <person name="Nakai R."/>
            <person name="Naganuma T."/>
        </authorList>
    </citation>
    <scope>NUCLEOTIDE SEQUENCE [LARGE SCALE GENOMIC DNA]</scope>
    <source>
        <strain evidence="7 8">IZ6</strain>
    </source>
</reference>
<dbReference type="InterPro" id="IPR003593">
    <property type="entry name" value="AAA+_ATPase"/>
</dbReference>
<dbReference type="Gene3D" id="3.40.50.300">
    <property type="entry name" value="P-loop containing nucleotide triphosphate hydrolases"/>
    <property type="match status" value="1"/>
</dbReference>
<dbReference type="NCBIfam" id="NF010068">
    <property type="entry name" value="PRK13548.1"/>
    <property type="match status" value="1"/>
</dbReference>
<keyword evidence="4" id="KW-1278">Translocase</keyword>
<dbReference type="SUPFAM" id="SSF52540">
    <property type="entry name" value="P-loop containing nucleoside triphosphate hydrolases"/>
    <property type="match status" value="1"/>
</dbReference>
<gene>
    <name evidence="7" type="primary">hmuV</name>
    <name evidence="7" type="ORF">IZ6_29350</name>
</gene>
<evidence type="ECO:0000313" key="7">
    <source>
        <dbReference type="EMBL" id="BCJ92200.1"/>
    </source>
</evidence>
<proteinExistence type="predicted"/>